<dbReference type="EMBL" id="PGOL01001034">
    <property type="protein sequence ID" value="PKI61485.1"/>
    <property type="molecule type" value="Genomic_DNA"/>
</dbReference>
<proteinExistence type="predicted"/>
<sequence length="102" mass="10855">MDSSSGHNISRYGEVKIAGGLPAKVGTTRLSCGVGGRDGRPLVIARLAMESVLLGKPLTRDGGSRFKGINSLKSSEDLWGPVRWQSLLDPFPYSEPLTNLAS</sequence>
<name>A0A2I0JYU1_PUNGR</name>
<dbReference type="AlphaFoldDB" id="A0A2I0JYU1"/>
<comment type="caution">
    <text evidence="1">The sequence shown here is derived from an EMBL/GenBank/DDBJ whole genome shotgun (WGS) entry which is preliminary data.</text>
</comment>
<dbReference type="Proteomes" id="UP000233551">
    <property type="component" value="Unassembled WGS sequence"/>
</dbReference>
<evidence type="ECO:0000313" key="1">
    <source>
        <dbReference type="EMBL" id="PKI61485.1"/>
    </source>
</evidence>
<gene>
    <name evidence="1" type="ORF">CRG98_018122</name>
</gene>
<protein>
    <submittedName>
        <fullName evidence="1">Uncharacterized protein</fullName>
    </submittedName>
</protein>
<evidence type="ECO:0000313" key="2">
    <source>
        <dbReference type="Proteomes" id="UP000233551"/>
    </source>
</evidence>
<organism evidence="1 2">
    <name type="scientific">Punica granatum</name>
    <name type="common">Pomegranate</name>
    <dbReference type="NCBI Taxonomy" id="22663"/>
    <lineage>
        <taxon>Eukaryota</taxon>
        <taxon>Viridiplantae</taxon>
        <taxon>Streptophyta</taxon>
        <taxon>Embryophyta</taxon>
        <taxon>Tracheophyta</taxon>
        <taxon>Spermatophyta</taxon>
        <taxon>Magnoliopsida</taxon>
        <taxon>eudicotyledons</taxon>
        <taxon>Gunneridae</taxon>
        <taxon>Pentapetalae</taxon>
        <taxon>rosids</taxon>
        <taxon>malvids</taxon>
        <taxon>Myrtales</taxon>
        <taxon>Lythraceae</taxon>
        <taxon>Punica</taxon>
    </lineage>
</organism>
<reference evidence="1 2" key="1">
    <citation type="submission" date="2017-11" db="EMBL/GenBank/DDBJ databases">
        <title>De-novo sequencing of pomegranate (Punica granatum L.) genome.</title>
        <authorList>
            <person name="Akparov Z."/>
            <person name="Amiraslanov A."/>
            <person name="Hajiyeva S."/>
            <person name="Abbasov M."/>
            <person name="Kaur K."/>
            <person name="Hamwieh A."/>
            <person name="Solovyev V."/>
            <person name="Salamov A."/>
            <person name="Braich B."/>
            <person name="Kosarev P."/>
            <person name="Mahmoud A."/>
            <person name="Hajiyev E."/>
            <person name="Babayeva S."/>
            <person name="Izzatullayeva V."/>
            <person name="Mammadov A."/>
            <person name="Mammadov A."/>
            <person name="Sharifova S."/>
            <person name="Ojaghi J."/>
            <person name="Eynullazada K."/>
            <person name="Bayramov B."/>
            <person name="Abdulazimova A."/>
            <person name="Shahmuradov I."/>
        </authorList>
    </citation>
    <scope>NUCLEOTIDE SEQUENCE [LARGE SCALE GENOMIC DNA]</scope>
    <source>
        <strain evidence="2">cv. AG2017</strain>
        <tissue evidence="1">Leaf</tissue>
    </source>
</reference>
<accession>A0A2I0JYU1</accession>
<keyword evidence="2" id="KW-1185">Reference proteome</keyword>